<keyword evidence="2" id="KW-1185">Reference proteome</keyword>
<accession>B0KBL5</accession>
<protein>
    <submittedName>
        <fullName evidence="1">Uncharacterized protein</fullName>
    </submittedName>
</protein>
<dbReference type="EMBL" id="CP000924">
    <property type="protein sequence ID" value="ABY95310.1"/>
    <property type="molecule type" value="Genomic_DNA"/>
</dbReference>
<dbReference type="AlphaFoldDB" id="B0KBL5"/>
<evidence type="ECO:0000313" key="1">
    <source>
        <dbReference type="EMBL" id="ABY95310.1"/>
    </source>
</evidence>
<name>B0KBL5_THEP3</name>
<sequence>MTLKEQAYKIIDAIPEEKMAKVLTILKNLKEIIDEELDEFDIQLIEEAKQIIASEKEFIPFEEVLREAGINEKEL</sequence>
<proteinExistence type="predicted"/>
<dbReference type="eggNOG" id="ENOG503486X">
    <property type="taxonomic scope" value="Bacteria"/>
</dbReference>
<gene>
    <name evidence="1" type="ordered locus">Teth39_1671</name>
</gene>
<dbReference type="KEGG" id="tpd:Teth39_1671"/>
<organism evidence="1 2">
    <name type="scientific">Thermoanaerobacter pseudethanolicus (strain ATCC 33223 / 39E)</name>
    <name type="common">Clostridium thermohydrosulfuricum</name>
    <dbReference type="NCBI Taxonomy" id="340099"/>
    <lineage>
        <taxon>Bacteria</taxon>
        <taxon>Bacillati</taxon>
        <taxon>Bacillota</taxon>
        <taxon>Clostridia</taxon>
        <taxon>Thermoanaerobacterales</taxon>
        <taxon>Thermoanaerobacteraceae</taxon>
        <taxon>Thermoanaerobacter</taxon>
    </lineage>
</organism>
<dbReference type="Proteomes" id="UP000002156">
    <property type="component" value="Chromosome"/>
</dbReference>
<evidence type="ECO:0000313" key="2">
    <source>
        <dbReference type="Proteomes" id="UP000002156"/>
    </source>
</evidence>
<dbReference type="HOGENOM" id="CLU_196141_0_0_9"/>
<reference evidence="2" key="1">
    <citation type="submission" date="2008-01" db="EMBL/GenBank/DDBJ databases">
        <title>Complete sequence of Thermoanaerobacter pseudethanolicus 39E.</title>
        <authorList>
            <person name="Copeland A."/>
            <person name="Lucas S."/>
            <person name="Lapidus A."/>
            <person name="Barry K."/>
            <person name="Glavina del Rio T."/>
            <person name="Dalin E."/>
            <person name="Tice H."/>
            <person name="Pitluck S."/>
            <person name="Bruce D."/>
            <person name="Goodwin L."/>
            <person name="Saunders E."/>
            <person name="Brettin T."/>
            <person name="Detter J.C."/>
            <person name="Han C."/>
            <person name="Schmutz J."/>
            <person name="Larimer F."/>
            <person name="Land M."/>
            <person name="Hauser L."/>
            <person name="Kyrpides N."/>
            <person name="Lykidis A."/>
            <person name="Hemme C."/>
            <person name="Fields M.W."/>
            <person name="He Z."/>
            <person name="Zhou J."/>
            <person name="Richardson P."/>
        </authorList>
    </citation>
    <scope>NUCLEOTIDE SEQUENCE [LARGE SCALE GENOMIC DNA]</scope>
    <source>
        <strain evidence="2">ATCC 33223 / DSM 2355 / 39E</strain>
    </source>
</reference>